<dbReference type="AlphaFoldDB" id="A0A5E4N751"/>
<proteinExistence type="predicted"/>
<protein>
    <submittedName>
        <fullName evidence="1">Uncharacterized protein</fullName>
    </submittedName>
</protein>
<evidence type="ECO:0000313" key="1">
    <source>
        <dbReference type="EMBL" id="VVC39769.1"/>
    </source>
</evidence>
<organism evidence="1 2">
    <name type="scientific">Cinara cedri</name>
    <dbReference type="NCBI Taxonomy" id="506608"/>
    <lineage>
        <taxon>Eukaryota</taxon>
        <taxon>Metazoa</taxon>
        <taxon>Ecdysozoa</taxon>
        <taxon>Arthropoda</taxon>
        <taxon>Hexapoda</taxon>
        <taxon>Insecta</taxon>
        <taxon>Pterygota</taxon>
        <taxon>Neoptera</taxon>
        <taxon>Paraneoptera</taxon>
        <taxon>Hemiptera</taxon>
        <taxon>Sternorrhyncha</taxon>
        <taxon>Aphidomorpha</taxon>
        <taxon>Aphidoidea</taxon>
        <taxon>Aphididae</taxon>
        <taxon>Lachninae</taxon>
        <taxon>Cinara</taxon>
    </lineage>
</organism>
<dbReference type="EMBL" id="CABPRJ010001897">
    <property type="protein sequence ID" value="VVC39769.1"/>
    <property type="molecule type" value="Genomic_DNA"/>
</dbReference>
<accession>A0A5E4N751</accession>
<sequence>MEREKKSLEVEGPVGAAADSCYRDESSYIPTKSDWPIGQPVPLPKWGSSRPSLLVGSIGEFDELTKQFENEVQTLLQIHNYDSVTNFIKFYNEFKIGKCETLESFFREYEPPLTKNANTCVGLGLLLIGKLALLNDRFPGIENSLYLVSCEESIESHEEYMSNGYPDPWVSDKEHVMVAMQIEIEGRKGVVLLDPGYQIGRVITVMIDQQYPHTGRFVPSSCPKKEYCYQTMVGEKYVQWSVWNGSSKPETNLVYIGASYHSPVCVTERRNLVYNFRSLLATDRKGHLLAGVYFKAAFQSTFTLFCDDDQDPTIKHRIKVPSAQFITKNKIDIDIDVDKVLDICSKHLKMTKIQFYTILSVLAEILEDKEFLEQMCKINDDIYKLGVDENNNNEGVNNYNLSG</sequence>
<evidence type="ECO:0000313" key="2">
    <source>
        <dbReference type="Proteomes" id="UP000325440"/>
    </source>
</evidence>
<dbReference type="OrthoDB" id="7458733at2759"/>
<reference evidence="1 2" key="1">
    <citation type="submission" date="2019-08" db="EMBL/GenBank/DDBJ databases">
        <authorList>
            <person name="Alioto T."/>
            <person name="Alioto T."/>
            <person name="Gomez Garrido J."/>
        </authorList>
    </citation>
    <scope>NUCLEOTIDE SEQUENCE [LARGE SCALE GENOMIC DNA]</scope>
</reference>
<name>A0A5E4N751_9HEMI</name>
<keyword evidence="2" id="KW-1185">Reference proteome</keyword>
<dbReference type="Proteomes" id="UP000325440">
    <property type="component" value="Unassembled WGS sequence"/>
</dbReference>
<gene>
    <name evidence="1" type="ORF">CINCED_3A023825</name>
</gene>